<reference evidence="3 6" key="2">
    <citation type="submission" date="2021-03" db="EMBL/GenBank/DDBJ databases">
        <title>Whole genome shotgun sequence of Salinispora arenicola NBRC 105043.</title>
        <authorList>
            <person name="Komaki H."/>
            <person name="Tamura T."/>
        </authorList>
    </citation>
    <scope>NUCLEOTIDE SEQUENCE [LARGE SCALE GENOMIC DNA]</scope>
    <source>
        <strain evidence="3 6">NBRC 105043</strain>
    </source>
</reference>
<dbReference type="Gene3D" id="3.10.180.10">
    <property type="entry name" value="2,3-Dihydroxybiphenyl 1,2-Dioxygenase, domain 1"/>
    <property type="match status" value="1"/>
</dbReference>
<dbReference type="GO" id="GO:0046872">
    <property type="term" value="F:metal ion binding"/>
    <property type="evidence" value="ECO:0007669"/>
    <property type="project" value="UniProtKB-KW"/>
</dbReference>
<evidence type="ECO:0000313" key="3">
    <source>
        <dbReference type="EMBL" id="GIM86780.1"/>
    </source>
</evidence>
<keyword evidence="1" id="KW-0479">Metal-binding</keyword>
<dbReference type="PANTHER" id="PTHR43048:SF3">
    <property type="entry name" value="METHYLMALONYL-COA EPIMERASE, MITOCHONDRIAL"/>
    <property type="match status" value="1"/>
</dbReference>
<evidence type="ECO:0000256" key="1">
    <source>
        <dbReference type="ARBA" id="ARBA00022723"/>
    </source>
</evidence>
<gene>
    <name evidence="4" type="ORF">FB564_4187</name>
    <name evidence="3" type="ORF">Sar04_35160</name>
</gene>
<evidence type="ECO:0000313" key="4">
    <source>
        <dbReference type="EMBL" id="TQL38967.1"/>
    </source>
</evidence>
<dbReference type="Proteomes" id="UP000677457">
    <property type="component" value="Unassembled WGS sequence"/>
</dbReference>
<dbReference type="Pfam" id="PF13669">
    <property type="entry name" value="Glyoxalase_4"/>
    <property type="match status" value="1"/>
</dbReference>
<proteinExistence type="predicted"/>
<dbReference type="PANTHER" id="PTHR43048">
    <property type="entry name" value="METHYLMALONYL-COA EPIMERASE"/>
    <property type="match status" value="1"/>
</dbReference>
<dbReference type="InterPro" id="IPR051785">
    <property type="entry name" value="MMCE/EMCE_epimerase"/>
</dbReference>
<dbReference type="EMBL" id="VFOL01000001">
    <property type="protein sequence ID" value="TQL38967.1"/>
    <property type="molecule type" value="Genomic_DNA"/>
</dbReference>
<dbReference type="PROSITE" id="PS51819">
    <property type="entry name" value="VOC"/>
    <property type="match status" value="1"/>
</dbReference>
<accession>A0A542XSZ5</accession>
<dbReference type="EMBL" id="BOQM01000028">
    <property type="protein sequence ID" value="GIM86780.1"/>
    <property type="molecule type" value="Genomic_DNA"/>
</dbReference>
<reference evidence="4 5" key="1">
    <citation type="submission" date="2019-06" db="EMBL/GenBank/DDBJ databases">
        <title>Sequencing the genomes of 1000 actinobacteria strains.</title>
        <authorList>
            <person name="Klenk H.-P."/>
        </authorList>
    </citation>
    <scope>NUCLEOTIDE SEQUENCE [LARGE SCALE GENOMIC DNA]</scope>
    <source>
        <strain evidence="4 5">DSM 44819</strain>
    </source>
</reference>
<dbReference type="GO" id="GO:0004493">
    <property type="term" value="F:methylmalonyl-CoA epimerase activity"/>
    <property type="evidence" value="ECO:0007669"/>
    <property type="project" value="TreeGrafter"/>
</dbReference>
<protein>
    <submittedName>
        <fullName evidence="3">Methylmalonyl-CoA epimerase</fullName>
    </submittedName>
    <submittedName>
        <fullName evidence="4">Methylmalonyl-CoA/ethylmalonyl-CoA epimerase</fullName>
    </submittedName>
</protein>
<evidence type="ECO:0000313" key="6">
    <source>
        <dbReference type="Proteomes" id="UP000677457"/>
    </source>
</evidence>
<dbReference type="GO" id="GO:0046491">
    <property type="term" value="P:L-methylmalonyl-CoA metabolic process"/>
    <property type="evidence" value="ECO:0007669"/>
    <property type="project" value="TreeGrafter"/>
</dbReference>
<dbReference type="InterPro" id="IPR037523">
    <property type="entry name" value="VOC_core"/>
</dbReference>
<evidence type="ECO:0000313" key="5">
    <source>
        <dbReference type="Proteomes" id="UP000315983"/>
    </source>
</evidence>
<feature type="domain" description="VOC" evidence="2">
    <location>
        <begin position="4"/>
        <end position="136"/>
    </location>
</feature>
<dbReference type="SUPFAM" id="SSF54593">
    <property type="entry name" value="Glyoxalase/Bleomycin resistance protein/Dihydroxybiphenyl dioxygenase"/>
    <property type="match status" value="1"/>
</dbReference>
<comment type="caution">
    <text evidence="4">The sequence shown here is derived from an EMBL/GenBank/DDBJ whole genome shotgun (WGS) entry which is preliminary data.</text>
</comment>
<name>A0A542XSZ5_SALAC</name>
<dbReference type="AlphaFoldDB" id="A0A542XSZ5"/>
<dbReference type="InterPro" id="IPR029068">
    <property type="entry name" value="Glyas_Bleomycin-R_OHBP_Dase"/>
</dbReference>
<evidence type="ECO:0000259" key="2">
    <source>
        <dbReference type="PROSITE" id="PS51819"/>
    </source>
</evidence>
<dbReference type="Proteomes" id="UP000315983">
    <property type="component" value="Unassembled WGS sequence"/>
</dbReference>
<sequence length="139" mass="15144">MIIGIDHIGLATHEPAALAGPLAALGLSHTDAGVALTYQVGCQFWSDPRRRTQPAVEIVSPLASDSTVTRHLATRGPGLHHVAFRVDQLDAEVNRLRREGFSSVDDRPHPGARPGMRVRFLYLRHPSSLLVELVEYAPA</sequence>
<keyword evidence="6" id="KW-1185">Reference proteome</keyword>
<organism evidence="4 5">
    <name type="scientific">Salinispora arenicola</name>
    <dbReference type="NCBI Taxonomy" id="168697"/>
    <lineage>
        <taxon>Bacteria</taxon>
        <taxon>Bacillati</taxon>
        <taxon>Actinomycetota</taxon>
        <taxon>Actinomycetes</taxon>
        <taxon>Micromonosporales</taxon>
        <taxon>Micromonosporaceae</taxon>
        <taxon>Salinispora</taxon>
    </lineage>
</organism>
<dbReference type="RefSeq" id="WP_018585166.1">
    <property type="nucleotide sequence ID" value="NZ_BOQM01000028.1"/>
</dbReference>
<dbReference type="GeneID" id="93773341"/>